<keyword evidence="6" id="KW-0411">Iron-sulfur</keyword>
<comment type="caution">
    <text evidence="8">The sequence shown here is derived from an EMBL/GenBank/DDBJ whole genome shotgun (WGS) entry which is preliminary data.</text>
</comment>
<dbReference type="PANTHER" id="PTHR11228:SF7">
    <property type="entry name" value="PQQA PEPTIDE CYCLASE"/>
    <property type="match status" value="1"/>
</dbReference>
<dbReference type="GO" id="GO:0003824">
    <property type="term" value="F:catalytic activity"/>
    <property type="evidence" value="ECO:0007669"/>
    <property type="project" value="InterPro"/>
</dbReference>
<protein>
    <submittedName>
        <fullName evidence="8">Radical SAM protein with 4Fe4S-binding SPASM domain</fullName>
    </submittedName>
</protein>
<dbReference type="InterPro" id="IPR007197">
    <property type="entry name" value="rSAM"/>
</dbReference>
<keyword evidence="3" id="KW-0949">S-adenosyl-L-methionine</keyword>
<dbReference type="InterPro" id="IPR023885">
    <property type="entry name" value="4Fe4S-binding_SPASM_dom"/>
</dbReference>
<dbReference type="SMART" id="SM00729">
    <property type="entry name" value="Elp3"/>
    <property type="match status" value="1"/>
</dbReference>
<dbReference type="GO" id="GO:0051539">
    <property type="term" value="F:4 iron, 4 sulfur cluster binding"/>
    <property type="evidence" value="ECO:0007669"/>
    <property type="project" value="UniProtKB-KW"/>
</dbReference>
<dbReference type="EMBL" id="QGGI01000004">
    <property type="protein sequence ID" value="PWJ95673.1"/>
    <property type="molecule type" value="Genomic_DNA"/>
</dbReference>
<dbReference type="InterPro" id="IPR017200">
    <property type="entry name" value="PqqE-like"/>
</dbReference>
<dbReference type="InterPro" id="IPR058240">
    <property type="entry name" value="rSAM_sf"/>
</dbReference>
<dbReference type="PANTHER" id="PTHR11228">
    <property type="entry name" value="RADICAL SAM DOMAIN PROTEIN"/>
    <property type="match status" value="1"/>
</dbReference>
<dbReference type="RefSeq" id="WP_158274771.1">
    <property type="nucleotide sequence ID" value="NZ_QGGI01000004.1"/>
</dbReference>
<evidence type="ECO:0000256" key="4">
    <source>
        <dbReference type="ARBA" id="ARBA00022723"/>
    </source>
</evidence>
<keyword evidence="2" id="KW-0004">4Fe-4S</keyword>
<dbReference type="SFLD" id="SFLDS00029">
    <property type="entry name" value="Radical_SAM"/>
    <property type="match status" value="1"/>
</dbReference>
<dbReference type="PROSITE" id="PS51918">
    <property type="entry name" value="RADICAL_SAM"/>
    <property type="match status" value="1"/>
</dbReference>
<dbReference type="Proteomes" id="UP000245921">
    <property type="component" value="Unassembled WGS sequence"/>
</dbReference>
<keyword evidence="5" id="KW-0408">Iron</keyword>
<keyword evidence="4" id="KW-0479">Metal-binding</keyword>
<dbReference type="SUPFAM" id="SSF102114">
    <property type="entry name" value="Radical SAM enzymes"/>
    <property type="match status" value="1"/>
</dbReference>
<gene>
    <name evidence="8" type="ORF">C7380_10488</name>
</gene>
<reference evidence="8 9" key="1">
    <citation type="submission" date="2018-05" db="EMBL/GenBank/DDBJ databases">
        <title>Genomic Encyclopedia of Type Strains, Phase IV (KMG-IV): sequencing the most valuable type-strain genomes for metagenomic binning, comparative biology and taxonomic classification.</title>
        <authorList>
            <person name="Goeker M."/>
        </authorList>
    </citation>
    <scope>NUCLEOTIDE SEQUENCE [LARGE SCALE GENOMIC DNA]</scope>
    <source>
        <strain evidence="8 9">DSM 24906</strain>
    </source>
</reference>
<feature type="domain" description="Radical SAM core" evidence="7">
    <location>
        <begin position="18"/>
        <end position="247"/>
    </location>
</feature>
<proteinExistence type="predicted"/>
<evidence type="ECO:0000313" key="8">
    <source>
        <dbReference type="EMBL" id="PWJ95673.1"/>
    </source>
</evidence>
<organism evidence="8 9">
    <name type="scientific">Oceanotoga teriensis</name>
    <dbReference type="NCBI Taxonomy" id="515440"/>
    <lineage>
        <taxon>Bacteria</taxon>
        <taxon>Thermotogati</taxon>
        <taxon>Thermotogota</taxon>
        <taxon>Thermotogae</taxon>
        <taxon>Petrotogales</taxon>
        <taxon>Petrotogaceae</taxon>
        <taxon>Oceanotoga</taxon>
    </lineage>
</organism>
<accession>A0AA45C817</accession>
<keyword evidence="9" id="KW-1185">Reference proteome</keyword>
<dbReference type="Gene3D" id="3.20.20.70">
    <property type="entry name" value="Aldolase class I"/>
    <property type="match status" value="1"/>
</dbReference>
<dbReference type="InterPro" id="IPR050377">
    <property type="entry name" value="Radical_SAM_PqqE_MftC-like"/>
</dbReference>
<evidence type="ECO:0000259" key="7">
    <source>
        <dbReference type="PROSITE" id="PS51918"/>
    </source>
</evidence>
<evidence type="ECO:0000256" key="3">
    <source>
        <dbReference type="ARBA" id="ARBA00022691"/>
    </source>
</evidence>
<evidence type="ECO:0000256" key="1">
    <source>
        <dbReference type="ARBA" id="ARBA00001966"/>
    </source>
</evidence>
<dbReference type="InterPro" id="IPR013785">
    <property type="entry name" value="Aldolase_TIM"/>
</dbReference>
<evidence type="ECO:0000256" key="5">
    <source>
        <dbReference type="ARBA" id="ARBA00023004"/>
    </source>
</evidence>
<dbReference type="Pfam" id="PF13186">
    <property type="entry name" value="SPASM"/>
    <property type="match status" value="1"/>
</dbReference>
<dbReference type="GO" id="GO:0046872">
    <property type="term" value="F:metal ion binding"/>
    <property type="evidence" value="ECO:0007669"/>
    <property type="project" value="UniProtKB-KW"/>
</dbReference>
<dbReference type="InterPro" id="IPR006638">
    <property type="entry name" value="Elp3/MiaA/NifB-like_rSAM"/>
</dbReference>
<evidence type="ECO:0000256" key="2">
    <source>
        <dbReference type="ARBA" id="ARBA00022485"/>
    </source>
</evidence>
<dbReference type="Pfam" id="PF04055">
    <property type="entry name" value="Radical_SAM"/>
    <property type="match status" value="1"/>
</dbReference>
<dbReference type="AlphaFoldDB" id="A0AA45C817"/>
<dbReference type="SFLD" id="SFLDG01067">
    <property type="entry name" value="SPASM/twitch_domain_containing"/>
    <property type="match status" value="1"/>
</dbReference>
<dbReference type="CDD" id="cd01335">
    <property type="entry name" value="Radical_SAM"/>
    <property type="match status" value="1"/>
</dbReference>
<evidence type="ECO:0000256" key="6">
    <source>
        <dbReference type="ARBA" id="ARBA00023014"/>
    </source>
</evidence>
<dbReference type="NCBIfam" id="TIGR04085">
    <property type="entry name" value="rSAM_more_4Fe4S"/>
    <property type="match status" value="1"/>
</dbReference>
<evidence type="ECO:0000313" key="9">
    <source>
        <dbReference type="Proteomes" id="UP000245921"/>
    </source>
</evidence>
<sequence>MNEFKDKILLQLENRIIDDNYLIIQWHITNKCEENCKHCYLKNNLDTDFPYERIDETLNKIYDLSIIIKKKVLITLIGGDPLLNNHILNIIKKIVKMGFFFRISGNYHKINKENINFLKNHGIISYQMSLDGPKEINDTIRSKNNYKNTLNSIVKLLKNDIKVTIKSVISSYNILHIKDLIKDLSSISSKISYNFCRFVPNNEAQNKYIIDISKNDYKRFLEDIFEFFNNENKMDLLIREHLLIPILFEKNILDEVFIDRINYIKNNYKKINFIDGCSMWRDFYVLEINGDVLACKKFPLKFGNIFNDDFIDIKFKKDNFFYNNYHECNDCKLFLLCKGCPAVNYALNKNIFSKDIHCWL</sequence>
<comment type="cofactor">
    <cofactor evidence="1">
        <name>[4Fe-4S] cluster</name>
        <dbReference type="ChEBI" id="CHEBI:49883"/>
    </cofactor>
</comment>
<name>A0AA45C817_9BACT</name>
<dbReference type="PIRSF" id="PIRSF037420">
    <property type="entry name" value="PQQ_syn_pqqE"/>
    <property type="match status" value="1"/>
</dbReference>